<accession>A0A8I1DER4</accession>
<feature type="chain" id="PRO_5039219306" evidence="1">
    <location>
        <begin position="21"/>
        <end position="329"/>
    </location>
</feature>
<dbReference type="SUPFAM" id="SSF53850">
    <property type="entry name" value="Periplasmic binding protein-like II"/>
    <property type="match status" value="1"/>
</dbReference>
<dbReference type="PROSITE" id="PS51257">
    <property type="entry name" value="PROKAR_LIPOPROTEIN"/>
    <property type="match status" value="1"/>
</dbReference>
<protein>
    <submittedName>
        <fullName evidence="3">ABC transporter substrate-binding protein</fullName>
    </submittedName>
</protein>
<gene>
    <name evidence="3" type="ORF">I8U20_07935</name>
</gene>
<dbReference type="PANTHER" id="PTHR31528:SF3">
    <property type="entry name" value="THIAMINE BIOSYNTHESIS PROTEIN HI_0357-RELATED"/>
    <property type="match status" value="1"/>
</dbReference>
<dbReference type="EMBL" id="JAECVW010000003">
    <property type="protein sequence ID" value="MBH8595259.1"/>
    <property type="molecule type" value="Genomic_DNA"/>
</dbReference>
<dbReference type="Pfam" id="PF09084">
    <property type="entry name" value="NMT1"/>
    <property type="match status" value="1"/>
</dbReference>
<feature type="signal peptide" evidence="1">
    <location>
        <begin position="1"/>
        <end position="20"/>
    </location>
</feature>
<evidence type="ECO:0000313" key="4">
    <source>
        <dbReference type="Proteomes" id="UP000633619"/>
    </source>
</evidence>
<dbReference type="Gene3D" id="3.40.190.10">
    <property type="entry name" value="Periplasmic binding protein-like II"/>
    <property type="match status" value="2"/>
</dbReference>
<name>A0A8I1DER4_THEIN</name>
<feature type="domain" description="SsuA/THI5-like" evidence="2">
    <location>
        <begin position="41"/>
        <end position="254"/>
    </location>
</feature>
<dbReference type="GO" id="GO:0009228">
    <property type="term" value="P:thiamine biosynthetic process"/>
    <property type="evidence" value="ECO:0007669"/>
    <property type="project" value="InterPro"/>
</dbReference>
<dbReference type="RefSeq" id="WP_181731549.1">
    <property type="nucleotide sequence ID" value="NZ_JACEIR010000002.1"/>
</dbReference>
<dbReference type="InterPro" id="IPR015168">
    <property type="entry name" value="SsuA/THI5"/>
</dbReference>
<dbReference type="InterPro" id="IPR027939">
    <property type="entry name" value="NMT1/THI5"/>
</dbReference>
<keyword evidence="1" id="KW-0732">Signal</keyword>
<evidence type="ECO:0000256" key="1">
    <source>
        <dbReference type="SAM" id="SignalP"/>
    </source>
</evidence>
<reference evidence="3 4" key="1">
    <citation type="submission" date="2020-12" db="EMBL/GenBank/DDBJ databases">
        <title>WGS of Thermoactinomyces spp.</title>
        <authorList>
            <person name="Cheng K."/>
        </authorList>
    </citation>
    <scope>NUCLEOTIDE SEQUENCE [LARGE SCALE GENOMIC DNA]</scope>
    <source>
        <strain evidence="4">CICC 10671\DSM 43846</strain>
    </source>
</reference>
<proteinExistence type="predicted"/>
<organism evidence="3 4">
    <name type="scientific">Thermoactinomyces intermedius</name>
    <dbReference type="NCBI Taxonomy" id="2024"/>
    <lineage>
        <taxon>Bacteria</taxon>
        <taxon>Bacillati</taxon>
        <taxon>Bacillota</taxon>
        <taxon>Bacilli</taxon>
        <taxon>Bacillales</taxon>
        <taxon>Thermoactinomycetaceae</taxon>
        <taxon>Thermoactinomyces</taxon>
    </lineage>
</organism>
<dbReference type="AlphaFoldDB" id="A0A8I1DER4"/>
<sequence length="329" mass="36969">MKQRLVLTALFTLFALLLSACSGTGAPSKQTVKIVLDWTPNTNHTGLYVAKVKGYFKEQGLDVQIIQPGNSGAEQMVASGQADFGVSFQENVTHARTQGIPIVSIAAVLQHNTSGFASLRDKQIQRPKDFEGKVYGGFGSPVEKQMLTSLMEKDQADANKVKIINTGNVDFFQASKQNIDFMWIYYGWTGIEAELRGEKLNMVYLKDYDHALDYYTPVLITSEKQISQNKETVQSFMKAVSKGYQFAMDHPDQAADILIREVPELNPELVKKSQAWISPRYKDDAKVWGWQKEEVWAGYAKWLSDHHLLEGKFVPKEAFTNEFLPEGGN</sequence>
<evidence type="ECO:0000313" key="3">
    <source>
        <dbReference type="EMBL" id="MBH8595259.1"/>
    </source>
</evidence>
<dbReference type="PANTHER" id="PTHR31528">
    <property type="entry name" value="4-AMINO-5-HYDROXYMETHYL-2-METHYLPYRIMIDINE PHOSPHATE SYNTHASE THI11-RELATED"/>
    <property type="match status" value="1"/>
</dbReference>
<evidence type="ECO:0000259" key="2">
    <source>
        <dbReference type="Pfam" id="PF09084"/>
    </source>
</evidence>
<keyword evidence="4" id="KW-1185">Reference proteome</keyword>
<dbReference type="Proteomes" id="UP000633619">
    <property type="component" value="Unassembled WGS sequence"/>
</dbReference>
<comment type="caution">
    <text evidence="3">The sequence shown here is derived from an EMBL/GenBank/DDBJ whole genome shotgun (WGS) entry which is preliminary data.</text>
</comment>